<organism evidence="1 2">
    <name type="scientific">Streptomyces ipomoeae</name>
    <dbReference type="NCBI Taxonomy" id="103232"/>
    <lineage>
        <taxon>Bacteria</taxon>
        <taxon>Bacillati</taxon>
        <taxon>Actinomycetota</taxon>
        <taxon>Actinomycetes</taxon>
        <taxon>Kitasatosporales</taxon>
        <taxon>Streptomycetaceae</taxon>
        <taxon>Streptomyces</taxon>
    </lineage>
</organism>
<accession>A0A540NUL1</accession>
<gene>
    <name evidence="1" type="ORF">Sipo8835_40560</name>
</gene>
<dbReference type="EMBL" id="SPAZ01000331">
    <property type="protein sequence ID" value="TQE18084.1"/>
    <property type="molecule type" value="Genomic_DNA"/>
</dbReference>
<dbReference type="GeneID" id="301703083"/>
<evidence type="ECO:0000313" key="1">
    <source>
        <dbReference type="EMBL" id="TQE18084.1"/>
    </source>
</evidence>
<name>A0A540NUL1_9ACTN</name>
<dbReference type="Proteomes" id="UP000318720">
    <property type="component" value="Unassembled WGS sequence"/>
</dbReference>
<evidence type="ECO:0000313" key="2">
    <source>
        <dbReference type="Proteomes" id="UP000318720"/>
    </source>
</evidence>
<sequence>MDHIPPAFGHTDFKQMAAQHTFSSKGTDKAHAQFLASSKIIGDDVMHRRIGPNVPVINMGDVSQPIRPSPIP</sequence>
<reference evidence="1 2" key="1">
    <citation type="submission" date="2019-03" db="EMBL/GenBank/DDBJ databases">
        <title>Comparative genomic analyses of the sweetpotato soil rot pathogen, Streptomyces ipomoeae.</title>
        <authorList>
            <person name="Ruschel Soares N."/>
            <person name="Badger J.H."/>
            <person name="Huguet-Tapia J.C."/>
            <person name="Clark C.A."/>
            <person name="Pettis G.S."/>
        </authorList>
    </citation>
    <scope>NUCLEOTIDE SEQUENCE [LARGE SCALE GENOMIC DNA]</scope>
    <source>
        <strain evidence="1 2">88-35</strain>
    </source>
</reference>
<dbReference type="AlphaFoldDB" id="A0A540NUL1"/>
<proteinExistence type="predicted"/>
<protein>
    <submittedName>
        <fullName evidence="1">Uncharacterized protein</fullName>
    </submittedName>
</protein>
<comment type="caution">
    <text evidence="1">The sequence shown here is derived from an EMBL/GenBank/DDBJ whole genome shotgun (WGS) entry which is preliminary data.</text>
</comment>
<dbReference type="RefSeq" id="WP_141575557.1">
    <property type="nucleotide sequence ID" value="NZ_CP182305.1"/>
</dbReference>